<accession>A0A1W2G0R3</accession>
<sequence length="89" mass="9373">MIRPDACRLEPALLGLTPTPATSSNVVHVHHGLANARTAFERADYLTVVRTLPRVAGAADATHGNTCHGNDILAYGQSGTVVPSRMPQS</sequence>
<name>A0A1W2G0R3_KIBAR</name>
<protein>
    <submittedName>
        <fullName evidence="1">Uncharacterized protein</fullName>
    </submittedName>
</protein>
<dbReference type="RefSeq" id="WP_084435106.1">
    <property type="nucleotide sequence ID" value="NZ_FWXV01000032.1"/>
</dbReference>
<dbReference type="AlphaFoldDB" id="A0A1W2G0R3"/>
<keyword evidence="2" id="KW-1185">Reference proteome</keyword>
<dbReference type="Proteomes" id="UP000192674">
    <property type="component" value="Unassembled WGS sequence"/>
</dbReference>
<reference evidence="1 2" key="1">
    <citation type="submission" date="2017-04" db="EMBL/GenBank/DDBJ databases">
        <authorList>
            <person name="Afonso C.L."/>
            <person name="Miller P.J."/>
            <person name="Scott M.A."/>
            <person name="Spackman E."/>
            <person name="Goraichik I."/>
            <person name="Dimitrov K.M."/>
            <person name="Suarez D.L."/>
            <person name="Swayne D.E."/>
        </authorList>
    </citation>
    <scope>NUCLEOTIDE SEQUENCE [LARGE SCALE GENOMIC DNA]</scope>
    <source>
        <strain evidence="1 2">DSM 43828</strain>
    </source>
</reference>
<dbReference type="EMBL" id="FWXV01000032">
    <property type="protein sequence ID" value="SMD27624.1"/>
    <property type="molecule type" value="Genomic_DNA"/>
</dbReference>
<evidence type="ECO:0000313" key="2">
    <source>
        <dbReference type="Proteomes" id="UP000192674"/>
    </source>
</evidence>
<gene>
    <name evidence="1" type="ORF">SAMN05661093_11234</name>
</gene>
<evidence type="ECO:0000313" key="1">
    <source>
        <dbReference type="EMBL" id="SMD27624.1"/>
    </source>
</evidence>
<proteinExistence type="predicted"/>
<organism evidence="1 2">
    <name type="scientific">Kibdelosporangium aridum</name>
    <dbReference type="NCBI Taxonomy" id="2030"/>
    <lineage>
        <taxon>Bacteria</taxon>
        <taxon>Bacillati</taxon>
        <taxon>Actinomycetota</taxon>
        <taxon>Actinomycetes</taxon>
        <taxon>Pseudonocardiales</taxon>
        <taxon>Pseudonocardiaceae</taxon>
        <taxon>Kibdelosporangium</taxon>
    </lineage>
</organism>